<comment type="caution">
    <text evidence="9">The sequence shown here is derived from an EMBL/GenBank/DDBJ whole genome shotgun (WGS) entry which is preliminary data.</text>
</comment>
<dbReference type="PANTHER" id="PTHR45670">
    <property type="entry name" value="E3 UBIQUITIN-PROTEIN LIGASE TRIP12"/>
    <property type="match status" value="1"/>
</dbReference>
<dbReference type="Pfam" id="PF00632">
    <property type="entry name" value="HECT"/>
    <property type="match status" value="1"/>
</dbReference>
<evidence type="ECO:0000256" key="7">
    <source>
        <dbReference type="SAM" id="MobiDB-lite"/>
    </source>
</evidence>
<feature type="compositionally biased region" description="Basic and acidic residues" evidence="7">
    <location>
        <begin position="1233"/>
        <end position="1242"/>
    </location>
</feature>
<comment type="similarity">
    <text evidence="2">Belongs to the UPL family. K-HECT subfamily.</text>
</comment>
<dbReference type="PANTHER" id="PTHR45670:SF1">
    <property type="entry name" value="E3 UBIQUITIN-PROTEIN LIGASE HECTD1"/>
    <property type="match status" value="1"/>
</dbReference>
<evidence type="ECO:0000256" key="4">
    <source>
        <dbReference type="ARBA" id="ARBA00022679"/>
    </source>
</evidence>
<feature type="compositionally biased region" description="Low complexity" evidence="7">
    <location>
        <begin position="15"/>
        <end position="25"/>
    </location>
</feature>
<dbReference type="InterPro" id="IPR057948">
    <property type="entry name" value="TPR_TRIP12_N"/>
</dbReference>
<keyword evidence="10" id="KW-1185">Reference proteome</keyword>
<feature type="compositionally biased region" description="Low complexity" evidence="7">
    <location>
        <begin position="753"/>
        <end position="767"/>
    </location>
</feature>
<feature type="region of interest" description="Disordered" evidence="7">
    <location>
        <begin position="1219"/>
        <end position="1242"/>
    </location>
</feature>
<evidence type="ECO:0000256" key="1">
    <source>
        <dbReference type="ARBA" id="ARBA00000885"/>
    </source>
</evidence>
<dbReference type="EMBL" id="CAJHUC010000390">
    <property type="protein sequence ID" value="CAD7695801.1"/>
    <property type="molecule type" value="Genomic_DNA"/>
</dbReference>
<dbReference type="SUPFAM" id="SSF48371">
    <property type="entry name" value="ARM repeat"/>
    <property type="match status" value="1"/>
</dbReference>
<evidence type="ECO:0000313" key="10">
    <source>
        <dbReference type="Proteomes" id="UP000708148"/>
    </source>
</evidence>
<dbReference type="EC" id="2.3.2.26" evidence="3"/>
<feature type="compositionally biased region" description="Gly residues" evidence="7">
    <location>
        <begin position="1"/>
        <end position="12"/>
    </location>
</feature>
<feature type="region of interest" description="Disordered" evidence="7">
    <location>
        <begin position="753"/>
        <end position="884"/>
    </location>
</feature>
<dbReference type="Pfam" id="PF25579">
    <property type="entry name" value="TPR_TRIP12_N"/>
    <property type="match status" value="1"/>
</dbReference>
<dbReference type="SMART" id="SM00119">
    <property type="entry name" value="HECTc"/>
    <property type="match status" value="1"/>
</dbReference>
<dbReference type="OrthoDB" id="423283at2759"/>
<dbReference type="GO" id="GO:0043161">
    <property type="term" value="P:proteasome-mediated ubiquitin-dependent protein catabolic process"/>
    <property type="evidence" value="ECO:0007669"/>
    <property type="project" value="TreeGrafter"/>
</dbReference>
<dbReference type="GO" id="GO:0061630">
    <property type="term" value="F:ubiquitin protein ligase activity"/>
    <property type="evidence" value="ECO:0007669"/>
    <property type="project" value="UniProtKB-EC"/>
</dbReference>
<dbReference type="Gene3D" id="3.30.2410.10">
    <property type="entry name" value="Hect, E3 ligase catalytic domain"/>
    <property type="match status" value="1"/>
</dbReference>
<protein>
    <recommendedName>
        <fullName evidence="3">HECT-type E3 ubiquitin transferase</fullName>
        <ecNumber evidence="3">2.3.2.26</ecNumber>
    </recommendedName>
</protein>
<dbReference type="InterPro" id="IPR016024">
    <property type="entry name" value="ARM-type_fold"/>
</dbReference>
<dbReference type="InterPro" id="IPR000569">
    <property type="entry name" value="HECT_dom"/>
</dbReference>
<feature type="domain" description="HECT" evidence="8">
    <location>
        <begin position="1168"/>
        <end position="1564"/>
    </location>
</feature>
<dbReference type="Proteomes" id="UP000708148">
    <property type="component" value="Unassembled WGS sequence"/>
</dbReference>
<accession>A0A8S1ILS9</accession>
<feature type="region of interest" description="Disordered" evidence="7">
    <location>
        <begin position="519"/>
        <end position="538"/>
    </location>
</feature>
<name>A0A8S1ILS9_9CHLO</name>
<sequence length="1564" mass="171465">MDEPQGSGGGEGSQERQGGADAAQGSGSGGEDQEPKTEQQPSRAAGSTRAGDIQVLLRKIGAEFRDSMAFSTGIATRKLEAILESMKSEDLSDQQQGLHELCQCVMMSSDDSLASAPQLGEIIPLLVNFLSAEHSFELMLYSARSIRYLAENLPGSCRQMVQFGVVPALSARMLAIEFIDVAEESLSAIFRISREEPKTCLESGGVTAVLLHMEFLDAGMQRIAVEAAANMCRAVNPDTFEMVQGQLEKLVTLLKYEDAHIVERSCTALVRICEAITQRRDLIGVLVGCGVIGPAVEMIAVAETGGMVAPLSPTTYFGLIRLLAICAARSHMVAETLLSSGISDTMLALVRSSGLIHTGEGGGLVRTNEHLSDVLMLADSVLPATDGANGDEDGQEDAAQHNAFVAANASLVNKFGQDMLPLLMQVSNTVHLRPRVLSIMVKVAFHVDVAVLEELAQGLAVSGLVASLLVSSNDHIVGQVVGLVELLMEKLPGVFATQFMKEGVVHAMNKLALSLDKDTELAPGAPSPSTSEPAQSVSTLRRESVDRARAFLSTHFGDVCSGTEPEELGHLRCLSARLTEPGVLRELLVTLKADNGSRVSVYEFLNSGMIGALNAFLRVDGNKGFRRDVAEGMLVNVKSLVDASLGPEAGDQPLLVWLVRKLRDALMAIEEFPVRAMIARRVRVHNPLRTGEADQSHRLCSIGVPLKLKLVRHEDETALKEFNKDTKQSSELTVEPMVTMQALEDWLLQRVTPSSDADGDAGPSSAATKGRGAGGEDQQAEEAGTSSSRPGRAGESAPANGRGAPNEPNRVMTRAQAAKQLENASSEGKGIEAMSEDDQDMAEEGVDVGEVVVGDDNMDEDSEPIQEGSIRGEDEDELESVSEDELSEDGEPFLGELHGLMSYAQAAHGNRDTQPRIVFQLGDVALLPQTTVYQAIREYLAKQHGLEEDVEGDPEKVATWQRCFEETFSFKYRTAPKVDTSKERRVARKRHACRQQPLPVAVLGRLALPEDLNVSAEVWDVLELMYKLDTINQLAPRWLPKGTTGCHKVSRREFICTKVASKLTQHFKDPLTVCARTMPQWTHQLATSCKFLFPFDYRRKYFYCTRVGLPHILKFLLEERKAASGSPSLTMNVIRDDQGRLSRLAQLKVTKQVRVARRNLLPGAMKIMEIYAKMQGHELEVQFLGEEGTGTGPTLEFYTLLSHELQRRKLKMWRTEDISMHKKSTREEEDEEDKKTKGHGLDVQEHVYAPQGLFPKPIPQSKVTKKILNHFRLLGRVMARALLDQRLLDMDINPLFFKVAQGEAVDLYDIKEIDSALGATLEKLQAELESWKAGGRRGPIAVDGTALDDLCLTFTLPGNVDYELREKGGQSIVRTSTLEQYIEAVVRATLHDGIELQVQAFREGFEEVLPLDVLDCFYEEEMDVLLRGIQEPWTVKKLADCVKCNHGYTTQCQPVQWFLEVVSELQGMDQRRFVQFVTGSPRLPPGGLASLHPPLTVVRKTQSAPSTEGSSGGAASLDESQNLTLPSVATCQNYFKLPAYTTKDIMRRQLLFAITEGQNSFDLT</sequence>
<evidence type="ECO:0000256" key="5">
    <source>
        <dbReference type="ARBA" id="ARBA00022786"/>
    </source>
</evidence>
<comment type="catalytic activity">
    <reaction evidence="1">
        <text>S-ubiquitinyl-[E2 ubiquitin-conjugating enzyme]-L-cysteine + [acceptor protein]-L-lysine = [E2 ubiquitin-conjugating enzyme]-L-cysteine + N(6)-ubiquitinyl-[acceptor protein]-L-lysine.</text>
        <dbReference type="EC" id="2.3.2.26"/>
    </reaction>
</comment>
<evidence type="ECO:0000256" key="6">
    <source>
        <dbReference type="PROSITE-ProRule" id="PRU00104"/>
    </source>
</evidence>
<feature type="region of interest" description="Disordered" evidence="7">
    <location>
        <begin position="1"/>
        <end position="49"/>
    </location>
</feature>
<evidence type="ECO:0000256" key="3">
    <source>
        <dbReference type="ARBA" id="ARBA00012485"/>
    </source>
</evidence>
<reference evidence="9" key="1">
    <citation type="submission" date="2020-12" db="EMBL/GenBank/DDBJ databases">
        <authorList>
            <person name="Iha C."/>
        </authorList>
    </citation>
    <scope>NUCLEOTIDE SEQUENCE</scope>
</reference>
<proteinExistence type="inferred from homology"/>
<evidence type="ECO:0000313" key="9">
    <source>
        <dbReference type="EMBL" id="CAD7695801.1"/>
    </source>
</evidence>
<gene>
    <name evidence="9" type="ORF">OSTQU699_LOCUS1162</name>
</gene>
<feature type="compositionally biased region" description="Polar residues" evidence="7">
    <location>
        <begin position="527"/>
        <end position="538"/>
    </location>
</feature>
<dbReference type="InterPro" id="IPR045322">
    <property type="entry name" value="HECTD1/TRIP12-like"/>
</dbReference>
<feature type="compositionally biased region" description="Acidic residues" evidence="7">
    <location>
        <begin position="873"/>
        <end position="884"/>
    </location>
</feature>
<dbReference type="SUPFAM" id="SSF56204">
    <property type="entry name" value="Hect, E3 ligase catalytic domain"/>
    <property type="match status" value="1"/>
</dbReference>
<dbReference type="InterPro" id="IPR011989">
    <property type="entry name" value="ARM-like"/>
</dbReference>
<keyword evidence="4" id="KW-0808">Transferase</keyword>
<feature type="compositionally biased region" description="Acidic residues" evidence="7">
    <location>
        <begin position="834"/>
        <end position="847"/>
    </location>
</feature>
<evidence type="ECO:0000256" key="2">
    <source>
        <dbReference type="ARBA" id="ARBA00006331"/>
    </source>
</evidence>
<feature type="active site" description="Glycyl thioester intermediate" evidence="6">
    <location>
        <position position="1531"/>
    </location>
</feature>
<evidence type="ECO:0000259" key="8">
    <source>
        <dbReference type="PROSITE" id="PS50237"/>
    </source>
</evidence>
<dbReference type="Gene3D" id="3.90.1750.10">
    <property type="entry name" value="Hect, E3 ligase catalytic domains"/>
    <property type="match status" value="1"/>
</dbReference>
<feature type="region of interest" description="Disordered" evidence="7">
    <location>
        <begin position="1499"/>
        <end position="1518"/>
    </location>
</feature>
<dbReference type="Gene3D" id="1.25.10.10">
    <property type="entry name" value="Leucine-rich Repeat Variant"/>
    <property type="match status" value="1"/>
</dbReference>
<dbReference type="PROSITE" id="PS50237">
    <property type="entry name" value="HECT"/>
    <property type="match status" value="1"/>
</dbReference>
<organism evidence="9 10">
    <name type="scientific">Ostreobium quekettii</name>
    <dbReference type="NCBI Taxonomy" id="121088"/>
    <lineage>
        <taxon>Eukaryota</taxon>
        <taxon>Viridiplantae</taxon>
        <taxon>Chlorophyta</taxon>
        <taxon>core chlorophytes</taxon>
        <taxon>Ulvophyceae</taxon>
        <taxon>TCBD clade</taxon>
        <taxon>Bryopsidales</taxon>
        <taxon>Ostreobineae</taxon>
        <taxon>Ostreobiaceae</taxon>
        <taxon>Ostreobium</taxon>
    </lineage>
</organism>
<keyword evidence="5 6" id="KW-0833">Ubl conjugation pathway</keyword>
<dbReference type="InterPro" id="IPR035983">
    <property type="entry name" value="Hect_E3_ubiquitin_ligase"/>
</dbReference>
<feature type="compositionally biased region" description="Polar residues" evidence="7">
    <location>
        <begin position="1499"/>
        <end position="1509"/>
    </location>
</feature>
<dbReference type="GO" id="GO:0000209">
    <property type="term" value="P:protein polyubiquitination"/>
    <property type="evidence" value="ECO:0007669"/>
    <property type="project" value="TreeGrafter"/>
</dbReference>